<protein>
    <submittedName>
        <fullName evidence="2">Uncharacterized protein</fullName>
    </submittedName>
</protein>
<dbReference type="AlphaFoldDB" id="A0A2U1P4Q7"/>
<reference evidence="2 3" key="1">
    <citation type="journal article" date="2018" name="Mol. Plant">
        <title>The genome of Artemisia annua provides insight into the evolution of Asteraceae family and artemisinin biosynthesis.</title>
        <authorList>
            <person name="Shen Q."/>
            <person name="Zhang L."/>
            <person name="Liao Z."/>
            <person name="Wang S."/>
            <person name="Yan T."/>
            <person name="Shi P."/>
            <person name="Liu M."/>
            <person name="Fu X."/>
            <person name="Pan Q."/>
            <person name="Wang Y."/>
            <person name="Lv Z."/>
            <person name="Lu X."/>
            <person name="Zhang F."/>
            <person name="Jiang W."/>
            <person name="Ma Y."/>
            <person name="Chen M."/>
            <person name="Hao X."/>
            <person name="Li L."/>
            <person name="Tang Y."/>
            <person name="Lv G."/>
            <person name="Zhou Y."/>
            <person name="Sun X."/>
            <person name="Brodelius P.E."/>
            <person name="Rose J.K.C."/>
            <person name="Tang K."/>
        </authorList>
    </citation>
    <scope>NUCLEOTIDE SEQUENCE [LARGE SCALE GENOMIC DNA]</scope>
    <source>
        <strain evidence="3">cv. Huhao1</strain>
        <tissue evidence="2">Leaf</tissue>
    </source>
</reference>
<feature type="compositionally biased region" description="Acidic residues" evidence="1">
    <location>
        <begin position="72"/>
        <end position="82"/>
    </location>
</feature>
<evidence type="ECO:0000313" key="3">
    <source>
        <dbReference type="Proteomes" id="UP000245207"/>
    </source>
</evidence>
<proteinExistence type="predicted"/>
<name>A0A2U1P4Q7_ARTAN</name>
<comment type="caution">
    <text evidence="2">The sequence shown here is derived from an EMBL/GenBank/DDBJ whole genome shotgun (WGS) entry which is preliminary data.</text>
</comment>
<feature type="region of interest" description="Disordered" evidence="1">
    <location>
        <begin position="1"/>
        <end position="82"/>
    </location>
</feature>
<sequence>MNAVSNIEINFPEDNLGGSDTDTSPDESPEYYEPISNGADSSDENSDNDHDYEPNFHRLPNGCIENGIDSLDLNDEEDEEENERMREALAERAFNEDESRRRAPLTEENAMRVMEAMRGISFGGSAPDWVGQVPEDRWIDQLANIRHTPSTASSS</sequence>
<dbReference type="EMBL" id="PKPP01001688">
    <property type="protein sequence ID" value="PWA80680.1"/>
    <property type="molecule type" value="Genomic_DNA"/>
</dbReference>
<dbReference type="PANTHER" id="PTHR37175">
    <property type="entry name" value="BNAA08G28800D PROTEIN"/>
    <property type="match status" value="1"/>
</dbReference>
<dbReference type="PANTHER" id="PTHR37175:SF1">
    <property type="entry name" value="CONSTANS-LIKE PROTEIN-RELATED"/>
    <property type="match status" value="1"/>
</dbReference>
<accession>A0A2U1P4Q7</accession>
<dbReference type="STRING" id="35608.A0A2U1P4Q7"/>
<keyword evidence="3" id="KW-1185">Reference proteome</keyword>
<dbReference type="OrthoDB" id="1933769at2759"/>
<dbReference type="Proteomes" id="UP000245207">
    <property type="component" value="Unassembled WGS sequence"/>
</dbReference>
<dbReference type="Pfam" id="PF06910">
    <property type="entry name" value="MEA1"/>
    <property type="match status" value="1"/>
</dbReference>
<organism evidence="2 3">
    <name type="scientific">Artemisia annua</name>
    <name type="common">Sweet wormwood</name>
    <dbReference type="NCBI Taxonomy" id="35608"/>
    <lineage>
        <taxon>Eukaryota</taxon>
        <taxon>Viridiplantae</taxon>
        <taxon>Streptophyta</taxon>
        <taxon>Embryophyta</taxon>
        <taxon>Tracheophyta</taxon>
        <taxon>Spermatophyta</taxon>
        <taxon>Magnoliopsida</taxon>
        <taxon>eudicotyledons</taxon>
        <taxon>Gunneridae</taxon>
        <taxon>Pentapetalae</taxon>
        <taxon>asterids</taxon>
        <taxon>campanulids</taxon>
        <taxon>Asterales</taxon>
        <taxon>Asteraceae</taxon>
        <taxon>Asteroideae</taxon>
        <taxon>Anthemideae</taxon>
        <taxon>Artemisiinae</taxon>
        <taxon>Artemisia</taxon>
    </lineage>
</organism>
<gene>
    <name evidence="2" type="ORF">CTI12_AA195000</name>
</gene>
<feature type="compositionally biased region" description="Basic and acidic residues" evidence="1">
    <location>
        <begin position="47"/>
        <end position="56"/>
    </location>
</feature>
<evidence type="ECO:0000256" key="1">
    <source>
        <dbReference type="SAM" id="MobiDB-lite"/>
    </source>
</evidence>
<evidence type="ECO:0000313" key="2">
    <source>
        <dbReference type="EMBL" id="PWA80680.1"/>
    </source>
</evidence>